<dbReference type="EMBL" id="FMHZ01000002">
    <property type="protein sequence ID" value="SCL73032.1"/>
    <property type="molecule type" value="Genomic_DNA"/>
</dbReference>
<sequence>MAEPVVGVLLPVRIETRFSPGLLRLRVVPDEPWFARHDPRVSPGEIDAVRRHLDAGGGEVAWRELTVQVGGARAVWLVRTLVVTAPDGTAALRPVGAGELRTEPAFPRIEGFPDTLHVWLARGGGPPAVVLTLTVDRSRLAVDFPDPDAPADRRWWDDWDEAVAAGLAGKVPLDGDPTDVDALYVTGLGDGDPGALFGSHRDEGRLSLLAPGSATNTVDGAPAVPVTGDPTAWWGVLTGAPTDTERLVSAALTGDPGLLGALPGGAEPHRRWAGGAVAGLWPALWGFAGADVWAVPTGAAAEWAPGALLPEGPFPTLRVGPQPYGLLPATVLRRWVPEPKDPPVEAGLVEPLSHLRAEYAAAAEQRGTVVGASTEELLDLIGQVPTSPLFRHRRAWPLELWWLVLLLLGYGTSWSDLDAAWRHRHPDADRLGLAPHRRYGATGAPRRLEIPLVTPDGMPAGTGVADVLKRLVEIAEEQPWAYANRANLEKELLREYPLDSLLLRLAVRSLQVAIGDVGRALAGEAPPGPEPVARDAATAGRLQGWIADTPATALHGPTPQARAYERVVDGLLTLGEIDPPRLERLLRASVDTAAYRVDPWLLGPPTRRLHDLVRQQAAKPRLGAYGWVDRPRPGAPGPTAAGLIHAPSAGQGLAATVLRDRAVSDPSSRWDLDLTSRSVRDADRIAEHVRVGAHLAEALGREVERVVGTPADVERLRRDFPVRTEHAGRRVCDGLAVLAAPPGGLGLDPARLAGLDRLRVAMDAYGDLLVAEAVHHVTEGRAEVAGAALDAAAGLTRPPRLGLLRTPREGRAVGTGVVVVLPHVADPVLPVDPTDRAALAPAALADPATAAFLAAQVGADWTFEVAAGGLVATVTLDALGLGPADALALTRTDLERLAVAAGAAALGADPAEATLTGGDGGDRYEAAARLVALVGRRPADPDATAERPDSADPPAAAHADLLARYGRVRDTAAALAVRLAAELALTADDGGIGGADPAVLTRLVTAARAWGLAPDPTPTEATSGAEAAQRRLVAQAARVRELLDARLAAAADTAPAGPGSPSPAAELTRDDLVGQLAALVSPTGQLALTARLPRSALPALTGDGTVDTDWLPVVAAVREPLARLEAHQLADGTPAAAGPALAAWSNKPGDPWQSGGPDGRRLILAYADPTLDLTATPPGAPVAVAVLDRFTEVVPEAAQATAATFGFDAPAARAPQAILLAVPPDLSRPLDPETLVELLAEVRELARARVARPADLTPGLRGLLPTGLLPADGPTGVPLDPTRR</sequence>
<dbReference type="OrthoDB" id="9757728at2"/>
<dbReference type="RefSeq" id="WP_091107034.1">
    <property type="nucleotide sequence ID" value="NZ_FMHZ01000002.1"/>
</dbReference>
<feature type="region of interest" description="Disordered" evidence="1">
    <location>
        <begin position="1265"/>
        <end position="1284"/>
    </location>
</feature>
<keyword evidence="3" id="KW-1185">Reference proteome</keyword>
<organism evidence="2 3">
    <name type="scientific">Micromonospora citrea</name>
    <dbReference type="NCBI Taxonomy" id="47855"/>
    <lineage>
        <taxon>Bacteria</taxon>
        <taxon>Bacillati</taxon>
        <taxon>Actinomycetota</taxon>
        <taxon>Actinomycetes</taxon>
        <taxon>Micromonosporales</taxon>
        <taxon>Micromonosporaceae</taxon>
        <taxon>Micromonospora</taxon>
    </lineage>
</organism>
<protein>
    <submittedName>
        <fullName evidence="2">Uncharacterized protein</fullName>
    </submittedName>
</protein>
<gene>
    <name evidence="2" type="ORF">GA0070606_6418</name>
</gene>
<dbReference type="STRING" id="47855.GA0070606_6418"/>
<evidence type="ECO:0000313" key="2">
    <source>
        <dbReference type="EMBL" id="SCL73032.1"/>
    </source>
</evidence>
<accession>A0A1C6W3F2</accession>
<evidence type="ECO:0000256" key="1">
    <source>
        <dbReference type="SAM" id="MobiDB-lite"/>
    </source>
</evidence>
<name>A0A1C6W3F2_9ACTN</name>
<reference evidence="3" key="1">
    <citation type="submission" date="2016-06" db="EMBL/GenBank/DDBJ databases">
        <authorList>
            <person name="Varghese N."/>
            <person name="Submissions Spin"/>
        </authorList>
    </citation>
    <scope>NUCLEOTIDE SEQUENCE [LARGE SCALE GENOMIC DNA]</scope>
    <source>
        <strain evidence="3">DSM 43903</strain>
    </source>
</reference>
<proteinExistence type="predicted"/>
<dbReference type="Proteomes" id="UP000199001">
    <property type="component" value="Unassembled WGS sequence"/>
</dbReference>
<evidence type="ECO:0000313" key="3">
    <source>
        <dbReference type="Proteomes" id="UP000199001"/>
    </source>
</evidence>